<name>A0A6I4L031_9PSED</name>
<evidence type="ECO:0008006" key="3">
    <source>
        <dbReference type="Google" id="ProtNLM"/>
    </source>
</evidence>
<dbReference type="EMBL" id="WKJZ01000001">
    <property type="protein sequence ID" value="MVW76086.1"/>
    <property type="molecule type" value="Genomic_DNA"/>
</dbReference>
<dbReference type="NCBIfam" id="TIGR04396">
    <property type="entry name" value="surf_polysacc"/>
    <property type="match status" value="1"/>
</dbReference>
<protein>
    <recommendedName>
        <fullName evidence="3">Surface carbohydrate biosynthesis protein</fullName>
    </recommendedName>
</protein>
<organism evidence="1 2">
    <name type="scientific">Pseudomonas xionganensis</name>
    <dbReference type="NCBI Taxonomy" id="2654845"/>
    <lineage>
        <taxon>Bacteria</taxon>
        <taxon>Pseudomonadati</taxon>
        <taxon>Pseudomonadota</taxon>
        <taxon>Gammaproteobacteria</taxon>
        <taxon>Pseudomonadales</taxon>
        <taxon>Pseudomonadaceae</taxon>
        <taxon>Pseudomonas</taxon>
    </lineage>
</organism>
<gene>
    <name evidence="1" type="ORF">GJV18_12235</name>
</gene>
<dbReference type="RefSeq" id="WP_160345785.1">
    <property type="nucleotide sequence ID" value="NZ_WKJZ01000001.1"/>
</dbReference>
<proteinExistence type="predicted"/>
<dbReference type="AlphaFoldDB" id="A0A6I4L031"/>
<evidence type="ECO:0000313" key="2">
    <source>
        <dbReference type="Proteomes" id="UP000429555"/>
    </source>
</evidence>
<accession>A0A6I4L031</accession>
<sequence>MAARSAKPTIYLPVEIKARELKAKVLLSVLATRAGFRVYLGTKRSIDRLVLRKSSRDGIYFYKGGKPLSVLEEIKKKVDSFVVLDEEMGPAIHDLEMYCRRRIYPGTEHLIDGVFVIGDGHKQKLELVRPQLLGRIFASGWPRVDLWRPEFKFQYFHSVESIRSRFGNFILFSSDFGFLSEEKIHSEIERLQSIATSEADLESFSQLAWAAFKDFKDFLDLMRRVDADDAFPPLVIRPHPAEDLSIWDSALSELKKVKVVYEGEISPWLYASSGLLHRGCTTAVQACVAGIPSVYLLGKNSKPKSESFTYKVSTPVSSYEDLLAECDLMFSGEARINELDLSDVISVDSELASSKILSQLQQLETTPAYAFNIGFFLKKFRMLIGYLNEYREMKGWGLERDKLAKAKRKMLGGIHEFEIADAVFCLFPDFSGTVIERDFNLVEIDV</sequence>
<evidence type="ECO:0000313" key="1">
    <source>
        <dbReference type="EMBL" id="MVW76086.1"/>
    </source>
</evidence>
<reference evidence="1 2" key="1">
    <citation type="submission" date="2019-11" db="EMBL/GenBank/DDBJ databases">
        <title>Pseudomonas flavidum sp. nov., isolated from Baiyang Lake.</title>
        <authorList>
            <person name="Zhao Y."/>
        </authorList>
    </citation>
    <scope>NUCLEOTIDE SEQUENCE [LARGE SCALE GENOMIC DNA]</scope>
    <source>
        <strain evidence="2">R-22-3 w-18</strain>
    </source>
</reference>
<keyword evidence="2" id="KW-1185">Reference proteome</keyword>
<dbReference type="Proteomes" id="UP000429555">
    <property type="component" value="Unassembled WGS sequence"/>
</dbReference>
<dbReference type="InterPro" id="IPR030906">
    <property type="entry name" value="Surf_polysacc"/>
</dbReference>
<comment type="caution">
    <text evidence="1">The sequence shown here is derived from an EMBL/GenBank/DDBJ whole genome shotgun (WGS) entry which is preliminary data.</text>
</comment>